<comment type="cofactor">
    <cofactor evidence="1">
        <name>FAD</name>
        <dbReference type="ChEBI" id="CHEBI:57692"/>
    </cofactor>
</comment>
<dbReference type="GO" id="GO:0008115">
    <property type="term" value="F:sarcosine oxidase activity"/>
    <property type="evidence" value="ECO:0007669"/>
    <property type="project" value="TreeGrafter"/>
</dbReference>
<evidence type="ECO:0000256" key="2">
    <source>
        <dbReference type="ARBA" id="ARBA00010989"/>
    </source>
</evidence>
<dbReference type="SUPFAM" id="SSF51905">
    <property type="entry name" value="FAD/NAD(P)-binding domain"/>
    <property type="match status" value="1"/>
</dbReference>
<evidence type="ECO:0000313" key="8">
    <source>
        <dbReference type="Proteomes" id="UP000192927"/>
    </source>
</evidence>
<protein>
    <submittedName>
        <fullName evidence="7">FAD dependent oxidoreductase</fullName>
    </submittedName>
</protein>
<dbReference type="Gene3D" id="3.50.50.60">
    <property type="entry name" value="FAD/NAD(P)-binding domain"/>
    <property type="match status" value="1"/>
</dbReference>
<reference evidence="8" key="1">
    <citation type="submission" date="2017-03" db="EMBL/GenBank/DDBJ databases">
        <authorList>
            <person name="Sharma R."/>
            <person name="Thines M."/>
        </authorList>
    </citation>
    <scope>NUCLEOTIDE SEQUENCE [LARGE SCALE GENOMIC DNA]</scope>
</reference>
<dbReference type="Pfam" id="PF01266">
    <property type="entry name" value="DAO"/>
    <property type="match status" value="1"/>
</dbReference>
<keyword evidence="3" id="KW-0285">Flavoprotein</keyword>
<proteinExistence type="inferred from homology"/>
<accession>A0A1W5CVM3</accession>
<keyword evidence="8" id="KW-1185">Reference proteome</keyword>
<feature type="domain" description="FAD dependent oxidoreductase" evidence="6">
    <location>
        <begin position="92"/>
        <end position="286"/>
    </location>
</feature>
<evidence type="ECO:0000259" key="6">
    <source>
        <dbReference type="Pfam" id="PF01266"/>
    </source>
</evidence>
<dbReference type="InterPro" id="IPR006076">
    <property type="entry name" value="FAD-dep_OxRdtase"/>
</dbReference>
<comment type="similarity">
    <text evidence="2">Belongs to the MSOX/MTOX family.</text>
</comment>
<keyword evidence="5" id="KW-0560">Oxidoreductase</keyword>
<organism evidence="7 8">
    <name type="scientific">Lasallia pustulata</name>
    <dbReference type="NCBI Taxonomy" id="136370"/>
    <lineage>
        <taxon>Eukaryota</taxon>
        <taxon>Fungi</taxon>
        <taxon>Dikarya</taxon>
        <taxon>Ascomycota</taxon>
        <taxon>Pezizomycotina</taxon>
        <taxon>Lecanoromycetes</taxon>
        <taxon>OSLEUM clade</taxon>
        <taxon>Umbilicariomycetidae</taxon>
        <taxon>Umbilicariales</taxon>
        <taxon>Umbilicariaceae</taxon>
        <taxon>Lasallia</taxon>
    </lineage>
</organism>
<dbReference type="InterPro" id="IPR036188">
    <property type="entry name" value="FAD/NAD-bd_sf"/>
</dbReference>
<dbReference type="InterPro" id="IPR045170">
    <property type="entry name" value="MTOX"/>
</dbReference>
<evidence type="ECO:0000256" key="4">
    <source>
        <dbReference type="ARBA" id="ARBA00022827"/>
    </source>
</evidence>
<dbReference type="AlphaFoldDB" id="A0A1W5CVM3"/>
<evidence type="ECO:0000256" key="1">
    <source>
        <dbReference type="ARBA" id="ARBA00001974"/>
    </source>
</evidence>
<dbReference type="GO" id="GO:0004657">
    <property type="term" value="F:proline dehydrogenase activity"/>
    <property type="evidence" value="ECO:0007669"/>
    <property type="project" value="TreeGrafter"/>
</dbReference>
<dbReference type="PANTHER" id="PTHR10961:SF46">
    <property type="entry name" value="PEROXISOMAL SARCOSINE OXIDASE"/>
    <property type="match status" value="1"/>
</dbReference>
<evidence type="ECO:0000256" key="3">
    <source>
        <dbReference type="ARBA" id="ARBA00022630"/>
    </source>
</evidence>
<evidence type="ECO:0000313" key="7">
    <source>
        <dbReference type="EMBL" id="SLM34881.1"/>
    </source>
</evidence>
<dbReference type="Gene3D" id="3.30.9.10">
    <property type="entry name" value="D-Amino Acid Oxidase, subunit A, domain 2"/>
    <property type="match status" value="1"/>
</dbReference>
<name>A0A1W5CVM3_9LECA</name>
<keyword evidence="4" id="KW-0274">FAD</keyword>
<dbReference type="SUPFAM" id="SSF54373">
    <property type="entry name" value="FAD-linked reductases, C-terminal domain"/>
    <property type="match status" value="1"/>
</dbReference>
<dbReference type="Proteomes" id="UP000192927">
    <property type="component" value="Unassembled WGS sequence"/>
</dbReference>
<dbReference type="GO" id="GO:0050031">
    <property type="term" value="F:L-pipecolate oxidase activity"/>
    <property type="evidence" value="ECO:0007669"/>
    <property type="project" value="TreeGrafter"/>
</dbReference>
<sequence>MASPHSASTDPPSILIVGAGAFGLSTALSLLSRPRFASSTLTLLDPYGPTGTNPHASSVDSSRIVRSDYAHPAWEKGVVRRLRVEDSAGGDKKRVRGVELEGGGWVEADLVVLATGAWTGRLLDMRGRAEASGQVLAYVQLSEEERVALRGRPVFMNMSTGMFLIPPTRDGVLKVARHGYGYRNPVRIPHPEKAGAGEEIEVSLPAEDFETLPAEGEKACRDALREMLPWVSERAFCHTRLCWYTDTPTGDFIVDWHPAYEGLFLATGGSGHGFKFLPVLGEKIVDAIEGRLEEELGELWAWPRRGVEGFTGTEDGTRGGRKGMLLRGEMQMSGEVKSRL</sequence>
<dbReference type="EMBL" id="FWEW01000431">
    <property type="protein sequence ID" value="SLM34881.1"/>
    <property type="molecule type" value="Genomic_DNA"/>
</dbReference>
<dbReference type="PANTHER" id="PTHR10961">
    <property type="entry name" value="PEROXISOMAL SARCOSINE OXIDASE"/>
    <property type="match status" value="1"/>
</dbReference>
<evidence type="ECO:0000256" key="5">
    <source>
        <dbReference type="ARBA" id="ARBA00023002"/>
    </source>
</evidence>
<dbReference type="GO" id="GO:0050660">
    <property type="term" value="F:flavin adenine dinucleotide binding"/>
    <property type="evidence" value="ECO:0007669"/>
    <property type="project" value="InterPro"/>
</dbReference>